<evidence type="ECO:0000313" key="5">
    <source>
        <dbReference type="Proteomes" id="UP000334990"/>
    </source>
</evidence>
<dbReference type="InterPro" id="IPR051553">
    <property type="entry name" value="Ran_GTPase-activating"/>
</dbReference>
<dbReference type="PANTHER" id="PTHR45982">
    <property type="entry name" value="REGULATOR OF CHROMOSOME CONDENSATION"/>
    <property type="match status" value="1"/>
</dbReference>
<proteinExistence type="predicted"/>
<keyword evidence="5" id="KW-1185">Reference proteome</keyword>
<accession>A0A5M3VR93</accession>
<dbReference type="PRINTS" id="PR00633">
    <property type="entry name" value="RCCNDNSATION"/>
</dbReference>
<dbReference type="GO" id="GO:0005085">
    <property type="term" value="F:guanyl-nucleotide exchange factor activity"/>
    <property type="evidence" value="ECO:0007669"/>
    <property type="project" value="TreeGrafter"/>
</dbReference>
<evidence type="ECO:0000259" key="3">
    <source>
        <dbReference type="Pfam" id="PF25390"/>
    </source>
</evidence>
<organism evidence="4 5">
    <name type="scientific">Acrocarpospora corrugata</name>
    <dbReference type="NCBI Taxonomy" id="35763"/>
    <lineage>
        <taxon>Bacteria</taxon>
        <taxon>Bacillati</taxon>
        <taxon>Actinomycetota</taxon>
        <taxon>Actinomycetes</taxon>
        <taxon>Streptosporangiales</taxon>
        <taxon>Streptosporangiaceae</taxon>
        <taxon>Acrocarpospora</taxon>
    </lineage>
</organism>
<gene>
    <name evidence="4" type="ORF">Acor_01830</name>
</gene>
<dbReference type="AlphaFoldDB" id="A0A5M3VR93"/>
<feature type="domain" description="RCC1-like" evidence="3">
    <location>
        <begin position="20"/>
        <end position="231"/>
    </location>
</feature>
<dbReference type="PANTHER" id="PTHR45982:SF1">
    <property type="entry name" value="REGULATOR OF CHROMOSOME CONDENSATION"/>
    <property type="match status" value="1"/>
</dbReference>
<dbReference type="PROSITE" id="PS50012">
    <property type="entry name" value="RCC1_3"/>
    <property type="match status" value="6"/>
</dbReference>
<reference evidence="4 5" key="1">
    <citation type="submission" date="2019-10" db="EMBL/GenBank/DDBJ databases">
        <title>Whole genome shotgun sequence of Acrocarpospora corrugata NBRC 13972.</title>
        <authorList>
            <person name="Ichikawa N."/>
            <person name="Kimura A."/>
            <person name="Kitahashi Y."/>
            <person name="Komaki H."/>
            <person name="Oguchi A."/>
        </authorList>
    </citation>
    <scope>NUCLEOTIDE SEQUENCE [LARGE SCALE GENOMIC DNA]</scope>
    <source>
        <strain evidence="4 5">NBRC 13972</strain>
    </source>
</reference>
<name>A0A5M3VR93_9ACTN</name>
<dbReference type="InterPro" id="IPR009091">
    <property type="entry name" value="RCC1/BLIP-II"/>
</dbReference>
<dbReference type="InterPro" id="IPR000408">
    <property type="entry name" value="Reg_chr_condens"/>
</dbReference>
<comment type="caution">
    <text evidence="4">The sequence shown here is derived from an EMBL/GenBank/DDBJ whole genome shotgun (WGS) entry which is preliminary data.</text>
</comment>
<dbReference type="GO" id="GO:0005737">
    <property type="term" value="C:cytoplasm"/>
    <property type="evidence" value="ECO:0007669"/>
    <property type="project" value="TreeGrafter"/>
</dbReference>
<dbReference type="SUPFAM" id="SSF50985">
    <property type="entry name" value="RCC1/BLIP-II"/>
    <property type="match status" value="2"/>
</dbReference>
<dbReference type="InterPro" id="IPR058923">
    <property type="entry name" value="RCC1-like_dom"/>
</dbReference>
<dbReference type="Proteomes" id="UP000334990">
    <property type="component" value="Unassembled WGS sequence"/>
</dbReference>
<dbReference type="Pfam" id="PF25390">
    <property type="entry name" value="WD40_RLD"/>
    <property type="match status" value="1"/>
</dbReference>
<dbReference type="Gene3D" id="2.130.10.30">
    <property type="entry name" value="Regulator of chromosome condensation 1/beta-lactamase-inhibitor protein II"/>
    <property type="match status" value="3"/>
</dbReference>
<evidence type="ECO:0000256" key="2">
    <source>
        <dbReference type="ARBA" id="ARBA00022737"/>
    </source>
</evidence>
<evidence type="ECO:0000256" key="1">
    <source>
        <dbReference type="ARBA" id="ARBA00022658"/>
    </source>
</evidence>
<sequence length="362" mass="36339">MLVMVLLANPASAAPAPTVGWGLNVLGQVGGTASGHPAPVAAAGGRQFTKIAVGQSHGLGIAADGTVWYWGDTDPRHYAFLQTFVTEPFQVPGLTNVIAVDGGEDTSVALRSDGTVWAWGANEVGQLGDGTRTNRTTPVRVTGLTGVVAVSAGRTHGMALKSDGTVWTWGNNRGGALGDGTQTDRLTPVRAGTLTGVTGITAAAHFSLAIGADGRVSSWGENGHGQLGSGIVSPFRATPGPVAGLTGVASVAAGQEFALALRANGEVWSWGMNSSGQLGDGTTTQRLLPVKVPGLGAVQEIGVGSFCAAVRVGGSVYTWGSNSGNQLGDPGVTERATPGLVPGLSGVQQLAVGGPFMVVRTG</sequence>
<keyword evidence="2" id="KW-0677">Repeat</keyword>
<dbReference type="EMBL" id="BLAD01000035">
    <property type="protein sequence ID" value="GER98121.1"/>
    <property type="molecule type" value="Genomic_DNA"/>
</dbReference>
<keyword evidence="1" id="KW-0344">Guanine-nucleotide releasing factor</keyword>
<protein>
    <recommendedName>
        <fullName evidence="3">RCC1-like domain-containing protein</fullName>
    </recommendedName>
</protein>
<dbReference type="Pfam" id="PF00415">
    <property type="entry name" value="RCC1"/>
    <property type="match status" value="2"/>
</dbReference>
<evidence type="ECO:0000313" key="4">
    <source>
        <dbReference type="EMBL" id="GER98121.1"/>
    </source>
</evidence>